<dbReference type="PROSITE" id="PS51257">
    <property type="entry name" value="PROKAR_LIPOPROTEIN"/>
    <property type="match status" value="1"/>
</dbReference>
<organism evidence="2 3">
    <name type="scientific">Fictibacillus enclensis</name>
    <dbReference type="NCBI Taxonomy" id="1017270"/>
    <lineage>
        <taxon>Bacteria</taxon>
        <taxon>Bacillati</taxon>
        <taxon>Bacillota</taxon>
        <taxon>Bacilli</taxon>
        <taxon>Bacillales</taxon>
        <taxon>Fictibacillaceae</taxon>
        <taxon>Fictibacillus</taxon>
    </lineage>
</organism>
<dbReference type="EMBL" id="LNQN01000001">
    <property type="protein sequence ID" value="KSU85150.1"/>
    <property type="molecule type" value="Genomic_DNA"/>
</dbReference>
<dbReference type="InterPro" id="IPR019076">
    <property type="entry name" value="Spore_lipoprot_YhcN/YlaJ-like"/>
</dbReference>
<comment type="caution">
    <text evidence="2">The sequence shown here is derived from an EMBL/GenBank/DDBJ whole genome shotgun (WGS) entry which is preliminary data.</text>
</comment>
<evidence type="ECO:0008006" key="4">
    <source>
        <dbReference type="Google" id="ProtNLM"/>
    </source>
</evidence>
<proteinExistence type="predicted"/>
<sequence>MRNYLLVIGAVIMISGCSEQELDLDQDKNYKAPTKVNMKKLPNSQNDAPNVNEKNYEAKNAKEIHDLAVTVPGVKQADVIVSGIYTLVGITPEKQLSQEQKDRLRLKVYQSIKGNEHGKNAAITADPALIKEMRGIQRKIDDGDTLNTDDVYNRLGILIGKIIPPSNQAKKNEQKDMDRMKRNNQGRQVYE</sequence>
<evidence type="ECO:0000313" key="3">
    <source>
        <dbReference type="Proteomes" id="UP000054099"/>
    </source>
</evidence>
<dbReference type="OrthoDB" id="2970973at2"/>
<dbReference type="Pfam" id="PF09580">
    <property type="entry name" value="Spore_YhcN_YlaJ"/>
    <property type="match status" value="1"/>
</dbReference>
<evidence type="ECO:0000313" key="2">
    <source>
        <dbReference type="EMBL" id="KSU85150.1"/>
    </source>
</evidence>
<evidence type="ECO:0000256" key="1">
    <source>
        <dbReference type="SAM" id="MobiDB-lite"/>
    </source>
</evidence>
<reference evidence="2 3" key="1">
    <citation type="journal article" date="2014" name="Antonie Van Leeuwenhoek">
        <title>Fictibacillus enclensis sp. nov., isolated from marine sediment.</title>
        <authorList>
            <person name="Dastager S.G."/>
            <person name="Mawlankar R."/>
            <person name="Srinivasan K."/>
            <person name="Tang S.K."/>
            <person name="Lee J.C."/>
            <person name="Ramana V.V."/>
            <person name="Shouche Y.S."/>
        </authorList>
    </citation>
    <scope>NUCLEOTIDE SEQUENCE [LARGE SCALE GENOMIC DNA]</scope>
    <source>
        <strain evidence="2 3">NIO-1003</strain>
    </source>
</reference>
<feature type="compositionally biased region" description="Basic and acidic residues" evidence="1">
    <location>
        <begin position="170"/>
        <end position="181"/>
    </location>
</feature>
<gene>
    <name evidence="2" type="ORF">AS030_06405</name>
</gene>
<protein>
    <recommendedName>
        <fullName evidence="4">Sporulation protein</fullName>
    </recommendedName>
</protein>
<keyword evidence="3" id="KW-1185">Reference proteome</keyword>
<dbReference type="AlphaFoldDB" id="A0A0V8JDP3"/>
<dbReference type="RefSeq" id="WP_061969620.1">
    <property type="nucleotide sequence ID" value="NZ_FMAV01000001.1"/>
</dbReference>
<accession>A0A0V8JDP3</accession>
<feature type="region of interest" description="Disordered" evidence="1">
    <location>
        <begin position="166"/>
        <end position="191"/>
    </location>
</feature>
<dbReference type="Proteomes" id="UP000054099">
    <property type="component" value="Unassembled WGS sequence"/>
</dbReference>
<name>A0A0V8JDP3_9BACL</name>